<dbReference type="Pfam" id="PF03765">
    <property type="entry name" value="CRAL_TRIO_N"/>
    <property type="match status" value="1"/>
</dbReference>
<dbReference type="Gene3D" id="1.10.8.20">
    <property type="entry name" value="N-terminal domain of phosphatidylinositol transfer protein sec14p"/>
    <property type="match status" value="1"/>
</dbReference>
<dbReference type="AlphaFoldDB" id="A0A9P5TY89"/>
<dbReference type="SMART" id="SM00516">
    <property type="entry name" value="SEC14"/>
    <property type="match status" value="1"/>
</dbReference>
<feature type="domain" description="CRAL-TRIO" evidence="1">
    <location>
        <begin position="88"/>
        <end position="265"/>
    </location>
</feature>
<dbReference type="CDD" id="cd00170">
    <property type="entry name" value="SEC14"/>
    <property type="match status" value="1"/>
</dbReference>
<dbReference type="PANTHER" id="PTHR45657:SF3">
    <property type="entry name" value="TRANSPORTER, PUTATIVE (AFU_ORTHOLOGUE AFUA_5G09260)-RELATED"/>
    <property type="match status" value="1"/>
</dbReference>
<dbReference type="OrthoDB" id="30289at2759"/>
<accession>A0A9P5TY89</accession>
<proteinExistence type="predicted"/>
<dbReference type="SUPFAM" id="SSF52087">
    <property type="entry name" value="CRAL/TRIO domain"/>
    <property type="match status" value="1"/>
</dbReference>
<protein>
    <submittedName>
        <fullName evidence="2">CRAL-TRIO domain-containing protein</fullName>
    </submittedName>
</protein>
<evidence type="ECO:0000313" key="3">
    <source>
        <dbReference type="Proteomes" id="UP000772434"/>
    </source>
</evidence>
<name>A0A9P5TY89_9AGAR</name>
<dbReference type="EMBL" id="JADNRY010000293">
    <property type="protein sequence ID" value="KAF9059566.1"/>
    <property type="molecule type" value="Genomic_DNA"/>
</dbReference>
<dbReference type="InterPro" id="IPR001251">
    <property type="entry name" value="CRAL-TRIO_dom"/>
</dbReference>
<evidence type="ECO:0000259" key="1">
    <source>
        <dbReference type="PROSITE" id="PS50191"/>
    </source>
</evidence>
<organism evidence="2 3">
    <name type="scientific">Rhodocollybia butyracea</name>
    <dbReference type="NCBI Taxonomy" id="206335"/>
    <lineage>
        <taxon>Eukaryota</taxon>
        <taxon>Fungi</taxon>
        <taxon>Dikarya</taxon>
        <taxon>Basidiomycota</taxon>
        <taxon>Agaricomycotina</taxon>
        <taxon>Agaricomycetes</taxon>
        <taxon>Agaricomycetidae</taxon>
        <taxon>Agaricales</taxon>
        <taxon>Marasmiineae</taxon>
        <taxon>Omphalotaceae</taxon>
        <taxon>Rhodocollybia</taxon>
    </lineage>
</organism>
<evidence type="ECO:0000313" key="2">
    <source>
        <dbReference type="EMBL" id="KAF9059566.1"/>
    </source>
</evidence>
<dbReference type="PROSITE" id="PS50191">
    <property type="entry name" value="CRAL_TRIO"/>
    <property type="match status" value="1"/>
</dbReference>
<dbReference type="SUPFAM" id="SSF46938">
    <property type="entry name" value="CRAL/TRIO N-terminal domain"/>
    <property type="match status" value="1"/>
</dbReference>
<keyword evidence="3" id="KW-1185">Reference proteome</keyword>
<dbReference type="InterPro" id="IPR036865">
    <property type="entry name" value="CRAL-TRIO_dom_sf"/>
</dbReference>
<gene>
    <name evidence="2" type="ORF">BDP27DRAFT_1273782</name>
</gene>
<dbReference type="PANTHER" id="PTHR45657">
    <property type="entry name" value="CRAL-TRIO DOMAIN-CONTAINING PROTEIN YKL091C-RELATED"/>
    <property type="match status" value="1"/>
</dbReference>
<dbReference type="InterPro" id="IPR011074">
    <property type="entry name" value="CRAL/TRIO_N_dom"/>
</dbReference>
<dbReference type="Proteomes" id="UP000772434">
    <property type="component" value="Unassembled WGS sequence"/>
</dbReference>
<dbReference type="Gene3D" id="3.40.525.10">
    <property type="entry name" value="CRAL-TRIO lipid binding domain"/>
    <property type="match status" value="1"/>
</dbReference>
<sequence>MDDLAGHIGHLTPEQSTSLSEFKSILIESKLYTPNHSESSYYEDSTLLRFLRARRFDSSKAKKQFADTESWRAKHNVDRLYKDFDRDEFEDAKRFYPRWTGRRDKSGRPLYVYRIASVSKIQKELDLVPAERRYQRIIVLYEVMTHFVLPLCCKLPHATETPISSVTTIIDLENLSFGAIWSLRNHLQEASQLATGNYPETLHIIAIVNSPSFFPKIWNWISGWFDEGTRKKIYVLGKDPGPMLYKLIEKQNLPKPYGGELEWKYEDIPLLDEDAIQEISSMPKGPAFFE</sequence>
<dbReference type="Pfam" id="PF00650">
    <property type="entry name" value="CRAL_TRIO"/>
    <property type="match status" value="1"/>
</dbReference>
<dbReference type="InterPro" id="IPR036273">
    <property type="entry name" value="CRAL/TRIO_N_dom_sf"/>
</dbReference>
<dbReference type="InterPro" id="IPR051026">
    <property type="entry name" value="PI/PC_transfer"/>
</dbReference>
<dbReference type="SMART" id="SM01100">
    <property type="entry name" value="CRAL_TRIO_N"/>
    <property type="match status" value="1"/>
</dbReference>
<comment type="caution">
    <text evidence="2">The sequence shown here is derived from an EMBL/GenBank/DDBJ whole genome shotgun (WGS) entry which is preliminary data.</text>
</comment>
<reference evidence="2" key="1">
    <citation type="submission" date="2020-11" db="EMBL/GenBank/DDBJ databases">
        <authorList>
            <consortium name="DOE Joint Genome Institute"/>
            <person name="Ahrendt S."/>
            <person name="Riley R."/>
            <person name="Andreopoulos W."/>
            <person name="Labutti K."/>
            <person name="Pangilinan J."/>
            <person name="Ruiz-Duenas F.J."/>
            <person name="Barrasa J.M."/>
            <person name="Sanchez-Garcia M."/>
            <person name="Camarero S."/>
            <person name="Miyauchi S."/>
            <person name="Serrano A."/>
            <person name="Linde D."/>
            <person name="Babiker R."/>
            <person name="Drula E."/>
            <person name="Ayuso-Fernandez I."/>
            <person name="Pacheco R."/>
            <person name="Padilla G."/>
            <person name="Ferreira P."/>
            <person name="Barriuso J."/>
            <person name="Kellner H."/>
            <person name="Castanera R."/>
            <person name="Alfaro M."/>
            <person name="Ramirez L."/>
            <person name="Pisabarro A.G."/>
            <person name="Kuo A."/>
            <person name="Tritt A."/>
            <person name="Lipzen A."/>
            <person name="He G."/>
            <person name="Yan M."/>
            <person name="Ng V."/>
            <person name="Cullen D."/>
            <person name="Martin F."/>
            <person name="Rosso M.-N."/>
            <person name="Henrissat B."/>
            <person name="Hibbett D."/>
            <person name="Martinez A.T."/>
            <person name="Grigoriev I.V."/>
        </authorList>
    </citation>
    <scope>NUCLEOTIDE SEQUENCE</scope>
    <source>
        <strain evidence="2">AH 40177</strain>
    </source>
</reference>